<dbReference type="AlphaFoldDB" id="A0A917QGG7"/>
<feature type="domain" description="Phospholipid/glycerol acyltransferase" evidence="1">
    <location>
        <begin position="108"/>
        <end position="232"/>
    </location>
</feature>
<reference evidence="2 3" key="1">
    <citation type="journal article" date="2014" name="Int. J. Syst. Evol. Microbiol.">
        <title>Complete genome sequence of Corynebacterium casei LMG S-19264T (=DSM 44701T), isolated from a smear-ripened cheese.</title>
        <authorList>
            <consortium name="US DOE Joint Genome Institute (JGI-PGF)"/>
            <person name="Walter F."/>
            <person name="Albersmeier A."/>
            <person name="Kalinowski J."/>
            <person name="Ruckert C."/>
        </authorList>
    </citation>
    <scope>NUCLEOTIDE SEQUENCE [LARGE SCALE GENOMIC DNA]</scope>
    <source>
        <strain evidence="2 3">CGMCC 1.9161</strain>
    </source>
</reference>
<dbReference type="Pfam" id="PF01553">
    <property type="entry name" value="Acyltransferase"/>
    <property type="match status" value="1"/>
</dbReference>
<dbReference type="Proteomes" id="UP000600449">
    <property type="component" value="Unassembled WGS sequence"/>
</dbReference>
<keyword evidence="2" id="KW-0012">Acyltransferase</keyword>
<dbReference type="SUPFAM" id="SSF69593">
    <property type="entry name" value="Glycerol-3-phosphate (1)-acyltransferase"/>
    <property type="match status" value="1"/>
</dbReference>
<dbReference type="SMART" id="SM00563">
    <property type="entry name" value="PlsC"/>
    <property type="match status" value="1"/>
</dbReference>
<protein>
    <submittedName>
        <fullName evidence="2">Acyltransferase</fullName>
    </submittedName>
</protein>
<proteinExistence type="predicted"/>
<comment type="caution">
    <text evidence="2">The sequence shown here is derived from an EMBL/GenBank/DDBJ whole genome shotgun (WGS) entry which is preliminary data.</text>
</comment>
<evidence type="ECO:0000313" key="2">
    <source>
        <dbReference type="EMBL" id="GGK47927.1"/>
    </source>
</evidence>
<dbReference type="EMBL" id="BMMF01000013">
    <property type="protein sequence ID" value="GGK47927.1"/>
    <property type="molecule type" value="Genomic_DNA"/>
</dbReference>
<dbReference type="InterPro" id="IPR002123">
    <property type="entry name" value="Plipid/glycerol_acylTrfase"/>
</dbReference>
<sequence length="307" mass="34660">MMGIPEMKLLARAHARVNGAIASADTRSDAHKIVDALIAERGQKIMEASWWPLAKPVVESVLRYPEAVRMAETIAPMQAEAVFEHLSGRLKLDVRTLNSERLPTSGKIVIVSNHPTGIADGVALWDAVKGRRRDLSIFANRDAIRLNPRLADIIVPVEWRSAFKTREKTRETIRLSGRAFEQERAVVLFPSGRLAYWNDDEKRLCERPWMSSAIALARRYEAPIVPIHMGARNSGLFHFLARVSTELRDMTVFYELLNKTGQRFSIHFGKPIAPDALEGRDLQELTERMRAHCFETLAQDPDADFPG</sequence>
<evidence type="ECO:0000313" key="3">
    <source>
        <dbReference type="Proteomes" id="UP000600449"/>
    </source>
</evidence>
<keyword evidence="2" id="KW-0808">Transferase</keyword>
<name>A0A917QGG7_9HYPH</name>
<evidence type="ECO:0000259" key="1">
    <source>
        <dbReference type="SMART" id="SM00563"/>
    </source>
</evidence>
<gene>
    <name evidence="2" type="ORF">GCM10011322_38650</name>
</gene>
<organism evidence="2 3">
    <name type="scientific">Salinarimonas ramus</name>
    <dbReference type="NCBI Taxonomy" id="690164"/>
    <lineage>
        <taxon>Bacteria</taxon>
        <taxon>Pseudomonadati</taxon>
        <taxon>Pseudomonadota</taxon>
        <taxon>Alphaproteobacteria</taxon>
        <taxon>Hyphomicrobiales</taxon>
        <taxon>Salinarimonadaceae</taxon>
        <taxon>Salinarimonas</taxon>
    </lineage>
</organism>
<accession>A0A917QGG7</accession>
<keyword evidence="3" id="KW-1185">Reference proteome</keyword>
<dbReference type="GO" id="GO:0016746">
    <property type="term" value="F:acyltransferase activity"/>
    <property type="evidence" value="ECO:0007669"/>
    <property type="project" value="UniProtKB-KW"/>
</dbReference>